<reference evidence="3" key="1">
    <citation type="submission" date="2022-01" db="EMBL/GenBank/DDBJ databases">
        <title>Genome Sequence Resource for Two Populations of Ditylenchus destructor, the Migratory Endoparasitic Phytonematode.</title>
        <authorList>
            <person name="Zhang H."/>
            <person name="Lin R."/>
            <person name="Xie B."/>
        </authorList>
    </citation>
    <scope>NUCLEOTIDE SEQUENCE</scope>
    <source>
        <strain evidence="3">BazhouSP</strain>
    </source>
</reference>
<proteinExistence type="predicted"/>
<protein>
    <submittedName>
        <fullName evidence="3">Uncharacterized protein</fullName>
    </submittedName>
</protein>
<dbReference type="AlphaFoldDB" id="A0AAD4MX44"/>
<feature type="region of interest" description="Disordered" evidence="1">
    <location>
        <begin position="23"/>
        <end position="46"/>
    </location>
</feature>
<evidence type="ECO:0000256" key="2">
    <source>
        <dbReference type="SAM" id="SignalP"/>
    </source>
</evidence>
<evidence type="ECO:0000313" key="3">
    <source>
        <dbReference type="EMBL" id="KAI1708888.1"/>
    </source>
</evidence>
<feature type="signal peptide" evidence="2">
    <location>
        <begin position="1"/>
        <end position="17"/>
    </location>
</feature>
<keyword evidence="4" id="KW-1185">Reference proteome</keyword>
<dbReference type="Proteomes" id="UP001201812">
    <property type="component" value="Unassembled WGS sequence"/>
</dbReference>
<evidence type="ECO:0000256" key="1">
    <source>
        <dbReference type="SAM" id="MobiDB-lite"/>
    </source>
</evidence>
<name>A0AAD4MX44_9BILA</name>
<evidence type="ECO:0000313" key="4">
    <source>
        <dbReference type="Proteomes" id="UP001201812"/>
    </source>
</evidence>
<sequence length="72" mass="8070">MLLLCLFVAALFKRATKDLPFYESAGREEQEPNSQTNTYRCRYPKGPEKGQVKAVILPMVSRGSKGDHRLGA</sequence>
<gene>
    <name evidence="3" type="ORF">DdX_11647</name>
</gene>
<feature type="chain" id="PRO_5042094066" evidence="2">
    <location>
        <begin position="18"/>
        <end position="72"/>
    </location>
</feature>
<keyword evidence="2" id="KW-0732">Signal</keyword>
<dbReference type="EMBL" id="JAKKPZ010000033">
    <property type="protein sequence ID" value="KAI1708888.1"/>
    <property type="molecule type" value="Genomic_DNA"/>
</dbReference>
<comment type="caution">
    <text evidence="3">The sequence shown here is derived from an EMBL/GenBank/DDBJ whole genome shotgun (WGS) entry which is preliminary data.</text>
</comment>
<organism evidence="3 4">
    <name type="scientific">Ditylenchus destructor</name>
    <dbReference type="NCBI Taxonomy" id="166010"/>
    <lineage>
        <taxon>Eukaryota</taxon>
        <taxon>Metazoa</taxon>
        <taxon>Ecdysozoa</taxon>
        <taxon>Nematoda</taxon>
        <taxon>Chromadorea</taxon>
        <taxon>Rhabditida</taxon>
        <taxon>Tylenchina</taxon>
        <taxon>Tylenchomorpha</taxon>
        <taxon>Sphaerularioidea</taxon>
        <taxon>Anguinidae</taxon>
        <taxon>Anguininae</taxon>
        <taxon>Ditylenchus</taxon>
    </lineage>
</organism>
<accession>A0AAD4MX44</accession>